<reference evidence="2" key="1">
    <citation type="journal article" date="2023" name="Plant J.">
        <title>Genome sequences and population genomics provide insights into the demographic history, inbreeding, and mutation load of two 'living fossil' tree species of Dipteronia.</title>
        <authorList>
            <person name="Feng Y."/>
            <person name="Comes H.P."/>
            <person name="Chen J."/>
            <person name="Zhu S."/>
            <person name="Lu R."/>
            <person name="Zhang X."/>
            <person name="Li P."/>
            <person name="Qiu J."/>
            <person name="Olsen K.M."/>
            <person name="Qiu Y."/>
        </authorList>
    </citation>
    <scope>NUCLEOTIDE SEQUENCE</scope>
    <source>
        <strain evidence="2">NBL</strain>
    </source>
</reference>
<accession>A0AAE0AEE7</accession>
<evidence type="ECO:0000313" key="2">
    <source>
        <dbReference type="EMBL" id="KAK3212411.1"/>
    </source>
</evidence>
<protein>
    <submittedName>
        <fullName evidence="2">Uncharacterized protein</fullName>
    </submittedName>
</protein>
<feature type="region of interest" description="Disordered" evidence="1">
    <location>
        <begin position="158"/>
        <end position="199"/>
    </location>
</feature>
<name>A0AAE0AEE7_9ROSI</name>
<feature type="compositionally biased region" description="Polar residues" evidence="1">
    <location>
        <begin position="237"/>
        <end position="255"/>
    </location>
</feature>
<evidence type="ECO:0000256" key="1">
    <source>
        <dbReference type="SAM" id="MobiDB-lite"/>
    </source>
</evidence>
<keyword evidence="3" id="KW-1185">Reference proteome</keyword>
<organism evidence="2 3">
    <name type="scientific">Dipteronia sinensis</name>
    <dbReference type="NCBI Taxonomy" id="43782"/>
    <lineage>
        <taxon>Eukaryota</taxon>
        <taxon>Viridiplantae</taxon>
        <taxon>Streptophyta</taxon>
        <taxon>Embryophyta</taxon>
        <taxon>Tracheophyta</taxon>
        <taxon>Spermatophyta</taxon>
        <taxon>Magnoliopsida</taxon>
        <taxon>eudicotyledons</taxon>
        <taxon>Gunneridae</taxon>
        <taxon>Pentapetalae</taxon>
        <taxon>rosids</taxon>
        <taxon>malvids</taxon>
        <taxon>Sapindales</taxon>
        <taxon>Sapindaceae</taxon>
        <taxon>Hippocastanoideae</taxon>
        <taxon>Acereae</taxon>
        <taxon>Dipteronia</taxon>
    </lineage>
</organism>
<dbReference type="EMBL" id="JANJYJ010000005">
    <property type="protein sequence ID" value="KAK3212411.1"/>
    <property type="molecule type" value="Genomic_DNA"/>
</dbReference>
<comment type="caution">
    <text evidence="2">The sequence shown here is derived from an EMBL/GenBank/DDBJ whole genome shotgun (WGS) entry which is preliminary data.</text>
</comment>
<feature type="region of interest" description="Disordered" evidence="1">
    <location>
        <begin position="226"/>
        <end position="287"/>
    </location>
</feature>
<proteinExistence type="predicted"/>
<gene>
    <name evidence="2" type="ORF">Dsin_017117</name>
</gene>
<dbReference type="Proteomes" id="UP001281410">
    <property type="component" value="Unassembled WGS sequence"/>
</dbReference>
<sequence>MDEPEIVKYSERFDLPRSAELFLSNQRAIWNPPRGAVAIYRTMLTSGVTLPLQPFIARFLADTGIAPAQLSPNSYRVLISLWHLWKKISAKYPPTPQEIRNFYTVGRSDNGVYEIDIVAGDQAEKIKNVDKVSHAEAAAQLAQGIAPPKQTMVEHIYDSDPNASSDVPDREREVIKTATDSSAPDVIRGKKKLKSASESGAHQTGFKAVIFEEDEKDHDTLTDLIRKEHRSKRGNDQAPTTSTLLSSNRSGSNDPAATGAVRQITSLKVQPPRPSEPTPLQAGHPISQVSSDLPVHLAGKAPIQFSIKRQIVFTDSDSDEGQASPEKISTDPLAPENNLSDHEAEHIDKTSFRLGRPSGPLPSIVLTPIISIVEAGPSGTADQEQVQATPEAIPTSHSELMDQPPLAPGIIIPPS</sequence>
<feature type="region of interest" description="Disordered" evidence="1">
    <location>
        <begin position="395"/>
        <end position="415"/>
    </location>
</feature>
<feature type="region of interest" description="Disordered" evidence="1">
    <location>
        <begin position="315"/>
        <end position="336"/>
    </location>
</feature>
<evidence type="ECO:0000313" key="3">
    <source>
        <dbReference type="Proteomes" id="UP001281410"/>
    </source>
</evidence>
<dbReference type="AlphaFoldDB" id="A0AAE0AEE7"/>
<feature type="compositionally biased region" description="Pro residues" evidence="1">
    <location>
        <begin position="405"/>
        <end position="415"/>
    </location>
</feature>